<dbReference type="GO" id="GO:0042802">
    <property type="term" value="F:identical protein binding"/>
    <property type="evidence" value="ECO:0007669"/>
    <property type="project" value="Ensembl"/>
</dbReference>
<feature type="region of interest" description="Disordered" evidence="2">
    <location>
        <begin position="217"/>
        <end position="243"/>
    </location>
</feature>
<dbReference type="PANTHER" id="PTHR35155:SF1">
    <property type="entry name" value="SPERMATOGENESIS-ASSOCIATED PROTEIN 24"/>
    <property type="match status" value="1"/>
</dbReference>
<dbReference type="Pfam" id="PF15175">
    <property type="entry name" value="SPATA24"/>
    <property type="match status" value="1"/>
</dbReference>
<evidence type="ECO:0000256" key="2">
    <source>
        <dbReference type="SAM" id="MobiDB-lite"/>
    </source>
</evidence>
<dbReference type="Ensembl" id="ENSCPBT00000009678.1">
    <property type="protein sequence ID" value="ENSCPBP00000008038.1"/>
    <property type="gene ID" value="ENSCPBG00000006316.1"/>
</dbReference>
<protein>
    <submittedName>
        <fullName evidence="3">Spermatosis associated 24</fullName>
    </submittedName>
</protein>
<dbReference type="PANTHER" id="PTHR35155">
    <property type="entry name" value="SPERMATOGENESIS-ASSOCIATED PROTEIN 24"/>
    <property type="match status" value="1"/>
</dbReference>
<accession>A0A8C3FGD4</accession>
<evidence type="ECO:0000313" key="3">
    <source>
        <dbReference type="Ensembl" id="ENSCPBP00000008038.1"/>
    </source>
</evidence>
<evidence type="ECO:0000256" key="1">
    <source>
        <dbReference type="SAM" id="Coils"/>
    </source>
</evidence>
<keyword evidence="1" id="KW-0175">Coiled coil</keyword>
<dbReference type="GO" id="GO:0003677">
    <property type="term" value="F:DNA binding"/>
    <property type="evidence" value="ECO:0007669"/>
    <property type="project" value="Ensembl"/>
</dbReference>
<reference evidence="3" key="2">
    <citation type="submission" date="2025-09" db="UniProtKB">
        <authorList>
            <consortium name="Ensembl"/>
        </authorList>
    </citation>
    <scope>IDENTIFICATION</scope>
</reference>
<sequence length="263" mass="30005">MAAGPGEPEWERPGTEALAFRQLRDLVATQEALIERLRLRIAIQEENFVHKEDYEAVLKKLEKEEEEHSKTKTLLAKEAEKLQFALGEIEVLSKQLEREKQVFEKALSNVKSKALRESTKKDKLISKCNEIESHIMKQEDLLNDKENEIKELQQFITKQKQTLKTQVSDLKIQKQQESYIAQVLEKKQKKGLKLRAEGPESNTRGCKGHSAEFTADRLGHAAAPSGTRTQSRRRPSLLRPPTSTLRKPILPICLSTFAVMPAE</sequence>
<proteinExistence type="predicted"/>
<dbReference type="OMA" id="HITKQED"/>
<dbReference type="InterPro" id="IPR029176">
    <property type="entry name" value="SPATA24"/>
</dbReference>
<feature type="coiled-coil region" evidence="1">
    <location>
        <begin position="20"/>
        <end position="162"/>
    </location>
</feature>
<keyword evidence="4" id="KW-1185">Reference proteome</keyword>
<dbReference type="GO" id="GO:0005829">
    <property type="term" value="C:cytosol"/>
    <property type="evidence" value="ECO:0007669"/>
    <property type="project" value="Ensembl"/>
</dbReference>
<name>A0A8C3FGD4_CHRPI</name>
<dbReference type="Proteomes" id="UP000694380">
    <property type="component" value="Unplaced"/>
</dbReference>
<dbReference type="AlphaFoldDB" id="A0A8C3FGD4"/>
<gene>
    <name evidence="3" type="primary">SPATA24</name>
</gene>
<reference evidence="3" key="1">
    <citation type="submission" date="2025-08" db="UniProtKB">
        <authorList>
            <consortium name="Ensembl"/>
        </authorList>
    </citation>
    <scope>IDENTIFICATION</scope>
</reference>
<evidence type="ECO:0000313" key="4">
    <source>
        <dbReference type="Proteomes" id="UP000694380"/>
    </source>
</evidence>
<organism evidence="3 4">
    <name type="scientific">Chrysemys picta bellii</name>
    <name type="common">Western painted turtle</name>
    <name type="synonym">Emys bellii</name>
    <dbReference type="NCBI Taxonomy" id="8478"/>
    <lineage>
        <taxon>Eukaryota</taxon>
        <taxon>Metazoa</taxon>
        <taxon>Chordata</taxon>
        <taxon>Craniata</taxon>
        <taxon>Vertebrata</taxon>
        <taxon>Euteleostomi</taxon>
        <taxon>Archelosauria</taxon>
        <taxon>Testudinata</taxon>
        <taxon>Testudines</taxon>
        <taxon>Cryptodira</taxon>
        <taxon>Durocryptodira</taxon>
        <taxon>Testudinoidea</taxon>
        <taxon>Emydidae</taxon>
        <taxon>Chrysemys</taxon>
    </lineage>
</organism>
<dbReference type="GeneTree" id="ENSGT00390000007817"/>
<dbReference type="GO" id="GO:0001673">
    <property type="term" value="C:male germ cell nucleus"/>
    <property type="evidence" value="ECO:0007669"/>
    <property type="project" value="Ensembl"/>
</dbReference>
<dbReference type="GO" id="GO:0005654">
    <property type="term" value="C:nucleoplasm"/>
    <property type="evidence" value="ECO:0007669"/>
    <property type="project" value="Ensembl"/>
</dbReference>